<dbReference type="Gene3D" id="3.30.420.10">
    <property type="entry name" value="Ribonuclease H-like superfamily/Ribonuclease H"/>
    <property type="match status" value="1"/>
</dbReference>
<dbReference type="InterPro" id="IPR011010">
    <property type="entry name" value="DNA_brk_join_enz"/>
</dbReference>
<evidence type="ECO:0000256" key="4">
    <source>
        <dbReference type="PROSITE-ProRule" id="PRU01248"/>
    </source>
</evidence>
<feature type="domain" description="Integrase catalytic" evidence="6">
    <location>
        <begin position="166"/>
        <end position="346"/>
    </location>
</feature>
<feature type="region of interest" description="Disordered" evidence="5">
    <location>
        <begin position="416"/>
        <end position="451"/>
    </location>
</feature>
<feature type="domain" description="Tyr recombinase" evidence="7">
    <location>
        <begin position="633"/>
        <end position="828"/>
    </location>
</feature>
<dbReference type="SUPFAM" id="SSF56349">
    <property type="entry name" value="DNA breaking-rejoining enzymes"/>
    <property type="match status" value="1"/>
</dbReference>
<dbReference type="InterPro" id="IPR012337">
    <property type="entry name" value="RNaseH-like_sf"/>
</dbReference>
<feature type="region of interest" description="Disordered" evidence="5">
    <location>
        <begin position="495"/>
        <end position="516"/>
    </location>
</feature>
<dbReference type="PROSITE" id="PS51900">
    <property type="entry name" value="CB"/>
    <property type="match status" value="1"/>
</dbReference>
<dbReference type="RefSeq" id="WP_129893833.1">
    <property type="nucleotide sequence ID" value="NZ_CP035758.1"/>
</dbReference>
<dbReference type="PROSITE" id="PS51898">
    <property type="entry name" value="TYR_RECOMBINASE"/>
    <property type="match status" value="1"/>
</dbReference>
<feature type="region of interest" description="Disordered" evidence="5">
    <location>
        <begin position="465"/>
        <end position="484"/>
    </location>
</feature>
<dbReference type="Pfam" id="PF00665">
    <property type="entry name" value="rve"/>
    <property type="match status" value="1"/>
</dbReference>
<dbReference type="InterPro" id="IPR050090">
    <property type="entry name" value="Tyrosine_recombinase_XerCD"/>
</dbReference>
<organism evidence="9 10">
    <name type="scientific">Ktedonosporobacter rubrisoli</name>
    <dbReference type="NCBI Taxonomy" id="2509675"/>
    <lineage>
        <taxon>Bacteria</taxon>
        <taxon>Bacillati</taxon>
        <taxon>Chloroflexota</taxon>
        <taxon>Ktedonobacteria</taxon>
        <taxon>Ktedonobacterales</taxon>
        <taxon>Ktedonosporobacteraceae</taxon>
        <taxon>Ktedonosporobacter</taxon>
    </lineage>
</organism>
<dbReference type="InterPro" id="IPR036397">
    <property type="entry name" value="RNaseH_sf"/>
</dbReference>
<evidence type="ECO:0000256" key="2">
    <source>
        <dbReference type="ARBA" id="ARBA00023125"/>
    </source>
</evidence>
<evidence type="ECO:0000256" key="3">
    <source>
        <dbReference type="ARBA" id="ARBA00023172"/>
    </source>
</evidence>
<evidence type="ECO:0000259" key="6">
    <source>
        <dbReference type="PROSITE" id="PS50994"/>
    </source>
</evidence>
<evidence type="ECO:0000313" key="9">
    <source>
        <dbReference type="EMBL" id="QBD82764.1"/>
    </source>
</evidence>
<accession>A0A4P6K3N5</accession>
<dbReference type="InterPro" id="IPR001584">
    <property type="entry name" value="Integrase_cat-core"/>
</dbReference>
<gene>
    <name evidence="9" type="ORF">EPA93_45095</name>
</gene>
<proteinExistence type="inferred from homology"/>
<protein>
    <submittedName>
        <fullName evidence="9">Uncharacterized protein</fullName>
    </submittedName>
</protein>
<dbReference type="InterPro" id="IPR044068">
    <property type="entry name" value="CB"/>
</dbReference>
<dbReference type="AlphaFoldDB" id="A0A4P6K3N5"/>
<evidence type="ECO:0000256" key="1">
    <source>
        <dbReference type="ARBA" id="ARBA00008857"/>
    </source>
</evidence>
<dbReference type="KEGG" id="kbs:EPA93_45095"/>
<keyword evidence="2 4" id="KW-0238">DNA-binding</keyword>
<dbReference type="PROSITE" id="PS50994">
    <property type="entry name" value="INTEGRASE"/>
    <property type="match status" value="1"/>
</dbReference>
<dbReference type="InterPro" id="IPR002104">
    <property type="entry name" value="Integrase_catalytic"/>
</dbReference>
<comment type="similarity">
    <text evidence="1">Belongs to the 'phage' integrase family.</text>
</comment>
<evidence type="ECO:0000313" key="10">
    <source>
        <dbReference type="Proteomes" id="UP000290365"/>
    </source>
</evidence>
<keyword evidence="10" id="KW-1185">Reference proteome</keyword>
<dbReference type="Gene3D" id="1.10.150.130">
    <property type="match status" value="1"/>
</dbReference>
<dbReference type="Proteomes" id="UP000290365">
    <property type="component" value="Chromosome"/>
</dbReference>
<dbReference type="OrthoDB" id="136266at2"/>
<dbReference type="GO" id="GO:0015074">
    <property type="term" value="P:DNA integration"/>
    <property type="evidence" value="ECO:0007669"/>
    <property type="project" value="InterPro"/>
</dbReference>
<dbReference type="GO" id="GO:0003677">
    <property type="term" value="F:DNA binding"/>
    <property type="evidence" value="ECO:0007669"/>
    <property type="project" value="UniProtKB-UniRule"/>
</dbReference>
<evidence type="ECO:0000256" key="5">
    <source>
        <dbReference type="SAM" id="MobiDB-lite"/>
    </source>
</evidence>
<evidence type="ECO:0000259" key="7">
    <source>
        <dbReference type="PROSITE" id="PS51898"/>
    </source>
</evidence>
<dbReference type="Gene3D" id="1.10.443.10">
    <property type="entry name" value="Intergrase catalytic core"/>
    <property type="match status" value="1"/>
</dbReference>
<dbReference type="PANTHER" id="PTHR30349:SF64">
    <property type="entry name" value="PROPHAGE INTEGRASE INTD-RELATED"/>
    <property type="match status" value="1"/>
</dbReference>
<dbReference type="EMBL" id="CP035758">
    <property type="protein sequence ID" value="QBD82764.1"/>
    <property type="molecule type" value="Genomic_DNA"/>
</dbReference>
<dbReference type="Pfam" id="PF00589">
    <property type="entry name" value="Phage_integrase"/>
    <property type="match status" value="1"/>
</dbReference>
<dbReference type="InterPro" id="IPR010998">
    <property type="entry name" value="Integrase_recombinase_N"/>
</dbReference>
<reference evidence="9 10" key="1">
    <citation type="submission" date="2019-01" db="EMBL/GenBank/DDBJ databases">
        <title>Ktedonosporobacter rubrisoli SCAWS-G2.</title>
        <authorList>
            <person name="Huang Y."/>
            <person name="Yan B."/>
        </authorList>
    </citation>
    <scope>NUCLEOTIDE SEQUENCE [LARGE SCALE GENOMIC DNA]</scope>
    <source>
        <strain evidence="9 10">SCAWS-G2</strain>
    </source>
</reference>
<dbReference type="InterPro" id="IPR013762">
    <property type="entry name" value="Integrase-like_cat_sf"/>
</dbReference>
<evidence type="ECO:0000259" key="8">
    <source>
        <dbReference type="PROSITE" id="PS51900"/>
    </source>
</evidence>
<dbReference type="SUPFAM" id="SSF53098">
    <property type="entry name" value="Ribonuclease H-like"/>
    <property type="match status" value="1"/>
</dbReference>
<name>A0A4P6K3N5_KTERU</name>
<feature type="domain" description="Core-binding (CB)" evidence="8">
    <location>
        <begin position="520"/>
        <end position="612"/>
    </location>
</feature>
<sequence length="831" mass="92770">MSVERGLCLQTRRELLAQVLPHYRGASPEQKRQLLDAFTQRTGYHRKYAMWLLNHTEQGQQAPVRPRPGRYGSEVQQALVLAWQAANRICTKRLMPFLPTLIEALERHGHLHLSASCPEQLLSMSAATADRLLCSQRGRGPHGLSTTRAGTLLKQQIPIRTFEQWDETQPGFLEADLVAHCGSQVEGSFLSTLTLTDIATGWTECLPLRSKSAETVLAALQQARACFPFPILGLDTDNGHEFINESLLAYCEAEHITFTRGREGIKNDQCHIEQKNGAIVRQVVGYDRLEGERAYLQLGEVYQALRLYVNGFQPSMKLQAKQYDGRKVRRIYDAAKTPLQRLLLSKVLPASKEYELLRVAQVLDPLRLFHHLQDLQQVLLGSTTTVSPDVDETSPVAVLPFCIERCLAGPRAANPESVEASRGEEVPPAGVADPVSSGKREHEADHQTLSACSSPVVPFQHIMEESPFSSQPASEEGTTRRPATTSGIAAQDAALSGSGQPLASHAPPGLQPSRHTPSVLTIEQAVYAYLEDQRNRHRRPKTLEWHRKALGLFGHYLRTEHECVLLDQVTEAQVRGWLAWLPHLPTVTGALRSPSTVASYARSARAFCQWMVRHGYLSTTPFAHLPLPQMENRLLPPLAPGEWEQLLLACRPPKETGVLAEQATARNRAILWVLFDTGMRATEVCSLRLGDVDREQGIVSVRGKGATVRRLALGHEGLRHLLAYLDDYRLRAAGCEEQADEECLFLSEASRRPLTKSGITLLFDRLRKRAGIMRKGVSPTLLRESFAMRYLQTGGDLGTLWELLGQKESGSFQHYMQMSDEGEEKEKRKRS</sequence>
<dbReference type="GO" id="GO:0006310">
    <property type="term" value="P:DNA recombination"/>
    <property type="evidence" value="ECO:0007669"/>
    <property type="project" value="UniProtKB-KW"/>
</dbReference>
<keyword evidence="3" id="KW-0233">DNA recombination</keyword>
<dbReference type="PANTHER" id="PTHR30349">
    <property type="entry name" value="PHAGE INTEGRASE-RELATED"/>
    <property type="match status" value="1"/>
</dbReference>